<proteinExistence type="predicted"/>
<gene>
    <name evidence="2" type="ORF">CONLIGDRAFT_687655</name>
</gene>
<accession>A0A1J7I4B7</accession>
<reference evidence="2 3" key="1">
    <citation type="submission" date="2016-10" db="EMBL/GenBank/DDBJ databases">
        <title>Draft genome sequence of Coniochaeta ligniaria NRRL30616, a lignocellulolytic fungus for bioabatement of inhibitors in plant biomass hydrolysates.</title>
        <authorList>
            <consortium name="DOE Joint Genome Institute"/>
            <person name="Jimenez D.J."/>
            <person name="Hector R.E."/>
            <person name="Riley R."/>
            <person name="Sun H."/>
            <person name="Grigoriev I.V."/>
            <person name="Van Elsas J.D."/>
            <person name="Nichols N.N."/>
        </authorList>
    </citation>
    <scope>NUCLEOTIDE SEQUENCE [LARGE SCALE GENOMIC DNA]</scope>
    <source>
        <strain evidence="2 3">NRRL 30616</strain>
    </source>
</reference>
<evidence type="ECO:0000313" key="2">
    <source>
        <dbReference type="EMBL" id="OIW22325.1"/>
    </source>
</evidence>
<dbReference type="EMBL" id="KV875121">
    <property type="protein sequence ID" value="OIW22325.1"/>
    <property type="molecule type" value="Genomic_DNA"/>
</dbReference>
<feature type="compositionally biased region" description="Basic and acidic residues" evidence="1">
    <location>
        <begin position="153"/>
        <end position="170"/>
    </location>
</feature>
<protein>
    <submittedName>
        <fullName evidence="2">Uncharacterized protein</fullName>
    </submittedName>
</protein>
<dbReference type="InParanoid" id="A0A1J7I4B7"/>
<dbReference type="AlphaFoldDB" id="A0A1J7I4B7"/>
<feature type="compositionally biased region" description="Acidic residues" evidence="1">
    <location>
        <begin position="121"/>
        <end position="152"/>
    </location>
</feature>
<sequence length="277" mass="30451">MEGFRQEHFAGTASVLEIGMLWRWHIFCFGSAAEESVPFDEVAFAEKFDDGLPVVFVVCHLGWAALRFVLVQLTGSTAERFEPVSLPPSTTPAFGQYRDRTEKADDNDKSDSESKLKPSKDEDDEDEKVGESGSEDSSDADDDDDSLPDYEDTVQKKEEKPAVKKEEEKLAAMANPFKRSRKGDVAEPGGRYRCDSVTKRVQDPSRPIDICPRAESGDATGSRSLVNRCSPKSFISLKQVRPVMPASRSDVSATSAIAQVSKILDLTGEKSMTVTSP</sequence>
<evidence type="ECO:0000313" key="3">
    <source>
        <dbReference type="Proteomes" id="UP000182658"/>
    </source>
</evidence>
<evidence type="ECO:0000256" key="1">
    <source>
        <dbReference type="SAM" id="MobiDB-lite"/>
    </source>
</evidence>
<dbReference type="Proteomes" id="UP000182658">
    <property type="component" value="Unassembled WGS sequence"/>
</dbReference>
<keyword evidence="3" id="KW-1185">Reference proteome</keyword>
<feature type="compositionally biased region" description="Basic and acidic residues" evidence="1">
    <location>
        <begin position="182"/>
        <end position="203"/>
    </location>
</feature>
<feature type="compositionally biased region" description="Basic and acidic residues" evidence="1">
    <location>
        <begin position="97"/>
        <end position="120"/>
    </location>
</feature>
<name>A0A1J7I4B7_9PEZI</name>
<feature type="region of interest" description="Disordered" evidence="1">
    <location>
        <begin position="81"/>
        <end position="226"/>
    </location>
</feature>
<organism evidence="2 3">
    <name type="scientific">Coniochaeta ligniaria NRRL 30616</name>
    <dbReference type="NCBI Taxonomy" id="1408157"/>
    <lineage>
        <taxon>Eukaryota</taxon>
        <taxon>Fungi</taxon>
        <taxon>Dikarya</taxon>
        <taxon>Ascomycota</taxon>
        <taxon>Pezizomycotina</taxon>
        <taxon>Sordariomycetes</taxon>
        <taxon>Sordariomycetidae</taxon>
        <taxon>Coniochaetales</taxon>
        <taxon>Coniochaetaceae</taxon>
        <taxon>Coniochaeta</taxon>
    </lineage>
</organism>